<dbReference type="OrthoDB" id="9797790at2"/>
<evidence type="ECO:0000313" key="12">
    <source>
        <dbReference type="Proteomes" id="UP000035050"/>
    </source>
</evidence>
<dbReference type="Proteomes" id="UP000035050">
    <property type="component" value="Chromosome"/>
</dbReference>
<dbReference type="HOGENOM" id="CLU_063626_4_0_4"/>
<keyword evidence="11" id="KW-0966">Cell projection</keyword>
<sequence>MISFTYDQLSGVIATFLFPFVRLLSLSMTAPIFGDSRVPGTVKIGLAGIVALTLAPVIGPAPSASPFSWEGLWILAQQMMIGAALGWCMQLVFSAVSMAGDFVGLQMGLSFATLLNPNADGSTAVLGMLLNVVIMLVFLATNGHLVMYATLVQSFMVLPVSGTPISVMGWHYLAMLGGQLFTLALMLSLPLVAALLICNLALGILNRAAPQLNIFAVGFPLTLGVGLVVLELMMPRLAPVMDHFVSIGIDMMMRATAAFVPKA</sequence>
<dbReference type="InterPro" id="IPR006303">
    <property type="entry name" value="FliR"/>
</dbReference>
<feature type="transmembrane region" description="Helical" evidence="10">
    <location>
        <begin position="124"/>
        <end position="145"/>
    </location>
</feature>
<evidence type="ECO:0000256" key="1">
    <source>
        <dbReference type="ARBA" id="ARBA00002578"/>
    </source>
</evidence>
<keyword evidence="12" id="KW-1185">Reference proteome</keyword>
<comment type="similarity">
    <text evidence="2 10">Belongs to the FliR/MopE/SpaR family.</text>
</comment>
<keyword evidence="7 10" id="KW-0472">Membrane</keyword>
<evidence type="ECO:0000256" key="8">
    <source>
        <dbReference type="ARBA" id="ARBA00023143"/>
    </source>
</evidence>
<dbReference type="GO" id="GO:0044780">
    <property type="term" value="P:bacterial-type flagellum assembly"/>
    <property type="evidence" value="ECO:0007669"/>
    <property type="project" value="UniProtKB-UniRule"/>
</dbReference>
<organism evidence="11 12">
    <name type="scientific">Pandoraea oxalativorans</name>
    <dbReference type="NCBI Taxonomy" id="573737"/>
    <lineage>
        <taxon>Bacteria</taxon>
        <taxon>Pseudomonadati</taxon>
        <taxon>Pseudomonadota</taxon>
        <taxon>Betaproteobacteria</taxon>
        <taxon>Burkholderiales</taxon>
        <taxon>Burkholderiaceae</taxon>
        <taxon>Pandoraea</taxon>
    </lineage>
</organism>
<keyword evidence="11" id="KW-0969">Cilium</keyword>
<reference evidence="11" key="1">
    <citation type="submission" date="2016-06" db="EMBL/GenBank/DDBJ databases">
        <title>Pandoraea oxalativorans DSM 23570 Genome Sequencing.</title>
        <authorList>
            <person name="Ee R."/>
            <person name="Lim Y.-L."/>
            <person name="Yong D."/>
            <person name="Yin W.-F."/>
            <person name="Chan K.-G."/>
        </authorList>
    </citation>
    <scope>NUCLEOTIDE SEQUENCE</scope>
    <source>
        <strain evidence="11">DSM 23570</strain>
    </source>
</reference>
<keyword evidence="8 10" id="KW-0975">Bacterial flagellum</keyword>
<evidence type="ECO:0000313" key="11">
    <source>
        <dbReference type="EMBL" id="AKC68797.1"/>
    </source>
</evidence>
<dbReference type="PRINTS" id="PR00953">
    <property type="entry name" value="TYPE3IMRPROT"/>
</dbReference>
<feature type="transmembrane region" description="Helical" evidence="10">
    <location>
        <begin position="40"/>
        <end position="59"/>
    </location>
</feature>
<evidence type="ECO:0000256" key="3">
    <source>
        <dbReference type="ARBA" id="ARBA00021717"/>
    </source>
</evidence>
<feature type="transmembrane region" description="Helical" evidence="10">
    <location>
        <begin position="79"/>
        <end position="103"/>
    </location>
</feature>
<feature type="transmembrane region" description="Helical" evidence="10">
    <location>
        <begin position="151"/>
        <end position="173"/>
    </location>
</feature>
<dbReference type="Pfam" id="PF01311">
    <property type="entry name" value="Bac_export_1"/>
    <property type="match status" value="1"/>
</dbReference>
<protein>
    <recommendedName>
        <fullName evidence="3 9">Flagellar biosynthetic protein FliR</fullName>
    </recommendedName>
</protein>
<name>A0A0E3Y9P3_9BURK</name>
<dbReference type="RefSeq" id="WP_046290177.1">
    <property type="nucleotide sequence ID" value="NZ_CP011253.3"/>
</dbReference>
<dbReference type="KEGG" id="pox:MB84_03990"/>
<feature type="transmembrane region" description="Helical" evidence="10">
    <location>
        <begin position="12"/>
        <end position="33"/>
    </location>
</feature>
<dbReference type="InterPro" id="IPR002010">
    <property type="entry name" value="T3SS_IM_R"/>
</dbReference>
<comment type="subcellular location">
    <subcellularLocation>
        <location evidence="10">Cell membrane</location>
        <topology evidence="10">Multi-pass membrane protein</topology>
    </subcellularLocation>
    <subcellularLocation>
        <location evidence="10">Bacterial flagellum basal body</location>
    </subcellularLocation>
</comment>
<dbReference type="PANTHER" id="PTHR30065">
    <property type="entry name" value="FLAGELLAR BIOSYNTHETIC PROTEIN FLIR"/>
    <property type="match status" value="1"/>
</dbReference>
<keyword evidence="5 10" id="KW-0812">Transmembrane</keyword>
<keyword evidence="4 10" id="KW-1003">Cell membrane</keyword>
<evidence type="ECO:0000256" key="10">
    <source>
        <dbReference type="RuleBase" id="RU362071"/>
    </source>
</evidence>
<keyword evidence="6 10" id="KW-1133">Transmembrane helix</keyword>
<dbReference type="GO" id="GO:0005886">
    <property type="term" value="C:plasma membrane"/>
    <property type="evidence" value="ECO:0007669"/>
    <property type="project" value="UniProtKB-SubCell"/>
</dbReference>
<comment type="function">
    <text evidence="1 10">Role in flagellar biosynthesis.</text>
</comment>
<dbReference type="EMBL" id="CP011253">
    <property type="protein sequence ID" value="AKC68797.1"/>
    <property type="molecule type" value="Genomic_DNA"/>
</dbReference>
<evidence type="ECO:0000256" key="4">
    <source>
        <dbReference type="ARBA" id="ARBA00022475"/>
    </source>
</evidence>
<evidence type="ECO:0000256" key="7">
    <source>
        <dbReference type="ARBA" id="ARBA00023136"/>
    </source>
</evidence>
<gene>
    <name evidence="11" type="ORF">MB84_03990</name>
</gene>
<feature type="transmembrane region" description="Helical" evidence="10">
    <location>
        <begin position="214"/>
        <end position="234"/>
    </location>
</feature>
<feature type="transmembrane region" description="Helical" evidence="10">
    <location>
        <begin position="180"/>
        <end position="202"/>
    </location>
</feature>
<evidence type="ECO:0000256" key="6">
    <source>
        <dbReference type="ARBA" id="ARBA00022989"/>
    </source>
</evidence>
<evidence type="ECO:0000256" key="9">
    <source>
        <dbReference type="NCBIfam" id="TIGR01400"/>
    </source>
</evidence>
<accession>A0A0E3Y9P3</accession>
<evidence type="ECO:0000256" key="5">
    <source>
        <dbReference type="ARBA" id="ARBA00022692"/>
    </source>
</evidence>
<proteinExistence type="inferred from homology"/>
<dbReference type="AlphaFoldDB" id="A0A0E3Y9P3"/>
<dbReference type="GO" id="GO:0006605">
    <property type="term" value="P:protein targeting"/>
    <property type="evidence" value="ECO:0007669"/>
    <property type="project" value="UniProtKB-UniRule"/>
</dbReference>
<keyword evidence="11" id="KW-0282">Flagellum</keyword>
<dbReference type="PATRIC" id="fig|573737.6.peg.1580"/>
<dbReference type="GO" id="GO:0009425">
    <property type="term" value="C:bacterial-type flagellum basal body"/>
    <property type="evidence" value="ECO:0007669"/>
    <property type="project" value="UniProtKB-SubCell"/>
</dbReference>
<evidence type="ECO:0000256" key="2">
    <source>
        <dbReference type="ARBA" id="ARBA00009772"/>
    </source>
</evidence>
<dbReference type="NCBIfam" id="TIGR01400">
    <property type="entry name" value="fliR"/>
    <property type="match status" value="1"/>
</dbReference>
<dbReference type="PANTHER" id="PTHR30065:SF8">
    <property type="entry name" value="FLAGELLAR BIOSYNTHETIC PROTEIN FLIR"/>
    <property type="match status" value="1"/>
</dbReference>